<reference evidence="2" key="2">
    <citation type="submission" date="2020-05" db="UniProtKB">
        <authorList>
            <consortium name="EnsemblMetazoa"/>
        </authorList>
    </citation>
    <scope>IDENTIFICATION</scope>
    <source>
        <strain evidence="2">maculatus3</strain>
    </source>
</reference>
<keyword evidence="1" id="KW-1133">Transmembrane helix</keyword>
<evidence type="ECO:0000313" key="2">
    <source>
        <dbReference type="EnsemblMetazoa" id="AMAM019587-PA"/>
    </source>
</evidence>
<organism evidence="2 3">
    <name type="scientific">Anopheles maculatus</name>
    <dbReference type="NCBI Taxonomy" id="74869"/>
    <lineage>
        <taxon>Eukaryota</taxon>
        <taxon>Metazoa</taxon>
        <taxon>Ecdysozoa</taxon>
        <taxon>Arthropoda</taxon>
        <taxon>Hexapoda</taxon>
        <taxon>Insecta</taxon>
        <taxon>Pterygota</taxon>
        <taxon>Neoptera</taxon>
        <taxon>Endopterygota</taxon>
        <taxon>Diptera</taxon>
        <taxon>Nematocera</taxon>
        <taxon>Culicoidea</taxon>
        <taxon>Culicidae</taxon>
        <taxon>Anophelinae</taxon>
        <taxon>Anopheles</taxon>
        <taxon>Anopheles maculatus group</taxon>
    </lineage>
</organism>
<evidence type="ECO:0000313" key="3">
    <source>
        <dbReference type="Proteomes" id="UP000075901"/>
    </source>
</evidence>
<accession>A0A182T4Q9</accession>
<dbReference type="EnsemblMetazoa" id="AMAM019587-RA">
    <property type="protein sequence ID" value="AMAM019587-PA"/>
    <property type="gene ID" value="AMAM019587"/>
</dbReference>
<dbReference type="AlphaFoldDB" id="A0A182T4Q9"/>
<keyword evidence="1" id="KW-0812">Transmembrane</keyword>
<feature type="transmembrane region" description="Helical" evidence="1">
    <location>
        <begin position="59"/>
        <end position="80"/>
    </location>
</feature>
<keyword evidence="1" id="KW-0472">Membrane</keyword>
<sequence>MAEENGIQVKTTLEIQHLPENTNLIVTTVISVPHEVPQVFIKTMVKIKPSPGLRHRWRYVIGTVALALPLYTSSFCYVIVHHPATEKLKAWNKPSGYDSFGTPVLSSTALEANGHHLNNEEEMVANVATAANTEQAAPECDGSENHPERIQTSFEQSIRNGYMQICMHGVHKSEFAGTLRPASKPWNANEDG</sequence>
<reference evidence="3" key="1">
    <citation type="submission" date="2013-09" db="EMBL/GenBank/DDBJ databases">
        <title>The Genome Sequence of Anopheles maculatus species B.</title>
        <authorList>
            <consortium name="The Broad Institute Genomics Platform"/>
            <person name="Neafsey D.E."/>
            <person name="Besansky N."/>
            <person name="Howell P."/>
            <person name="Walton C."/>
            <person name="Young S.K."/>
            <person name="Zeng Q."/>
            <person name="Gargeya S."/>
            <person name="Fitzgerald M."/>
            <person name="Haas B."/>
            <person name="Abouelleil A."/>
            <person name="Allen A.W."/>
            <person name="Alvarado L."/>
            <person name="Arachchi H.M."/>
            <person name="Berlin A.M."/>
            <person name="Chapman S.B."/>
            <person name="Gainer-Dewar J."/>
            <person name="Goldberg J."/>
            <person name="Griggs A."/>
            <person name="Gujja S."/>
            <person name="Hansen M."/>
            <person name="Howarth C."/>
            <person name="Imamovic A."/>
            <person name="Ireland A."/>
            <person name="Larimer J."/>
            <person name="McCowan C."/>
            <person name="Murphy C."/>
            <person name="Pearson M."/>
            <person name="Poon T.W."/>
            <person name="Priest M."/>
            <person name="Roberts A."/>
            <person name="Saif S."/>
            <person name="Shea T."/>
            <person name="Sisk P."/>
            <person name="Sykes S."/>
            <person name="Wortman J."/>
            <person name="Nusbaum C."/>
            <person name="Birren B."/>
        </authorList>
    </citation>
    <scope>NUCLEOTIDE SEQUENCE [LARGE SCALE GENOMIC DNA]</scope>
    <source>
        <strain evidence="3">maculatus3</strain>
    </source>
</reference>
<protein>
    <submittedName>
        <fullName evidence="2">Uncharacterized protein</fullName>
    </submittedName>
</protein>
<keyword evidence="3" id="KW-1185">Reference proteome</keyword>
<proteinExistence type="predicted"/>
<dbReference type="VEuPathDB" id="VectorBase:AMAM019587"/>
<evidence type="ECO:0000256" key="1">
    <source>
        <dbReference type="SAM" id="Phobius"/>
    </source>
</evidence>
<name>A0A182T4Q9_9DIPT</name>
<dbReference type="Proteomes" id="UP000075901">
    <property type="component" value="Unassembled WGS sequence"/>
</dbReference>